<dbReference type="AlphaFoldDB" id="A0A8S1NI76"/>
<dbReference type="EMBL" id="CAJJDM010000087">
    <property type="protein sequence ID" value="CAD8089801.1"/>
    <property type="molecule type" value="Genomic_DNA"/>
</dbReference>
<feature type="compositionally biased region" description="Basic and acidic residues" evidence="1">
    <location>
        <begin position="408"/>
        <end position="420"/>
    </location>
</feature>
<gene>
    <name evidence="2" type="ORF">PPRIM_AZ9-3.1.T0840122</name>
</gene>
<feature type="region of interest" description="Disordered" evidence="1">
    <location>
        <begin position="402"/>
        <end position="439"/>
    </location>
</feature>
<accession>A0A8S1NI76</accession>
<dbReference type="OMA" id="VWLLDNI"/>
<protein>
    <submittedName>
        <fullName evidence="2">Uncharacterized protein</fullName>
    </submittedName>
</protein>
<proteinExistence type="predicted"/>
<dbReference type="Proteomes" id="UP000688137">
    <property type="component" value="Unassembled WGS sequence"/>
</dbReference>
<feature type="compositionally biased region" description="Low complexity" evidence="1">
    <location>
        <begin position="282"/>
        <end position="312"/>
    </location>
</feature>
<name>A0A8S1NI76_PARPR</name>
<organism evidence="2 3">
    <name type="scientific">Paramecium primaurelia</name>
    <dbReference type="NCBI Taxonomy" id="5886"/>
    <lineage>
        <taxon>Eukaryota</taxon>
        <taxon>Sar</taxon>
        <taxon>Alveolata</taxon>
        <taxon>Ciliophora</taxon>
        <taxon>Intramacronucleata</taxon>
        <taxon>Oligohymenophorea</taxon>
        <taxon>Peniculida</taxon>
        <taxon>Parameciidae</taxon>
        <taxon>Paramecium</taxon>
    </lineage>
</organism>
<comment type="caution">
    <text evidence="2">The sequence shown here is derived from an EMBL/GenBank/DDBJ whole genome shotgun (WGS) entry which is preliminary data.</text>
</comment>
<evidence type="ECO:0000256" key="1">
    <source>
        <dbReference type="SAM" id="MobiDB-lite"/>
    </source>
</evidence>
<sequence length="439" mass="51834">MIKKFKKLFQSLSEFQSFLTKSSLARDNFVFKQEDVEILIPFLTDEQNITDFFKVYQDENLQLYTIKMKMLITIHQVLNISEEFAQHFSKINFAYFNKQCRQQSRATSKPETFVFKQITNEVWLLDNIQIPFLQYLQKLALNVQEIKTYRNNNPRKQILQSNLVVECFKLENLVNHGLSLVPQLKTALSNFPHDFLLKKLACNLYSELRQFQRQLINSLSALLDTNSRASNIEIFEFFREVQMIEKKTMSYYLLHKLFDPARKLMPPLQLKIDLKSAKHLEQQAQHEQQRINQQRQLRSQRNSRSNSTDQQQPVSQGFISQRERRFMMYSRAKKQDTIQEDIEMPTEEQQPMSEQKKNTQNIQIVQDDGNNLEEQKIQNIELNVDLKKSVISNNNSQIELQDNGKISEINEKTSQKETNDVGKNQESTSQADQDENQDI</sequence>
<evidence type="ECO:0000313" key="3">
    <source>
        <dbReference type="Proteomes" id="UP000688137"/>
    </source>
</evidence>
<reference evidence="2" key="1">
    <citation type="submission" date="2021-01" db="EMBL/GenBank/DDBJ databases">
        <authorList>
            <consortium name="Genoscope - CEA"/>
            <person name="William W."/>
        </authorList>
    </citation>
    <scope>NUCLEOTIDE SEQUENCE</scope>
</reference>
<evidence type="ECO:0000313" key="2">
    <source>
        <dbReference type="EMBL" id="CAD8089801.1"/>
    </source>
</evidence>
<feature type="region of interest" description="Disordered" evidence="1">
    <location>
        <begin position="279"/>
        <end position="323"/>
    </location>
</feature>
<feature type="compositionally biased region" description="Polar residues" evidence="1">
    <location>
        <begin position="421"/>
        <end position="431"/>
    </location>
</feature>
<keyword evidence="3" id="KW-1185">Reference proteome</keyword>